<evidence type="ECO:0000259" key="13">
    <source>
        <dbReference type="Pfam" id="PF04452"/>
    </source>
</evidence>
<dbReference type="Pfam" id="PF04452">
    <property type="entry name" value="Methyltrans_RNA"/>
    <property type="match status" value="1"/>
</dbReference>
<dbReference type="InterPro" id="IPR006700">
    <property type="entry name" value="RsmE"/>
</dbReference>
<dbReference type="SUPFAM" id="SSF88697">
    <property type="entry name" value="PUA domain-like"/>
    <property type="match status" value="1"/>
</dbReference>
<evidence type="ECO:0000256" key="9">
    <source>
        <dbReference type="ARBA" id="ARBA00022691"/>
    </source>
</evidence>
<sequence length="274" mass="29647">MSRAAAGVNRSGFFPAGQHLAGECDMAVLMQDSPRIYIDFSEAAPFFPEREIALGADHARYLGTVLRLGPDASVRIFNAVDGEWEAVLLGIRKDRGSLRLVARCRAPVISRGPVLLFAPLKRDATDLVIRMGTEMGVSCFVPVTTVRTNTHRINPERLRAIAIEAAEQCERLDVPGISALQPLMAAVEDWPENKPLFAALERHEAALPGPLSTPYGLLVGPEGGFAPEEKRWLSAHDRICPLSLGPLVLRADTAVCAGLARLALSVECSISTEF</sequence>
<dbReference type="InterPro" id="IPR046887">
    <property type="entry name" value="RsmE_PUA-like"/>
</dbReference>
<evidence type="ECO:0000256" key="12">
    <source>
        <dbReference type="ARBA" id="ARBA00047944"/>
    </source>
</evidence>
<dbReference type="Gene3D" id="3.40.1280.10">
    <property type="match status" value="1"/>
</dbReference>
<dbReference type="EC" id="2.1.1.193" evidence="3"/>
<dbReference type="NCBIfam" id="TIGR00046">
    <property type="entry name" value="RsmE family RNA methyltransferase"/>
    <property type="match status" value="1"/>
</dbReference>
<comment type="catalytic activity">
    <reaction evidence="12">
        <text>uridine(1498) in 16S rRNA + S-adenosyl-L-methionine = N(3)-methyluridine(1498) in 16S rRNA + S-adenosyl-L-homocysteine + H(+)</text>
        <dbReference type="Rhea" id="RHEA:42920"/>
        <dbReference type="Rhea" id="RHEA-COMP:10283"/>
        <dbReference type="Rhea" id="RHEA-COMP:10284"/>
        <dbReference type="ChEBI" id="CHEBI:15378"/>
        <dbReference type="ChEBI" id="CHEBI:57856"/>
        <dbReference type="ChEBI" id="CHEBI:59789"/>
        <dbReference type="ChEBI" id="CHEBI:65315"/>
        <dbReference type="ChEBI" id="CHEBI:74502"/>
        <dbReference type="EC" id="2.1.1.193"/>
    </reaction>
</comment>
<dbReference type="InterPro" id="IPR029026">
    <property type="entry name" value="tRNA_m1G_MTases_N"/>
</dbReference>
<dbReference type="InterPro" id="IPR029028">
    <property type="entry name" value="Alpha/beta_knot_MTases"/>
</dbReference>
<evidence type="ECO:0000313" key="16">
    <source>
        <dbReference type="Proteomes" id="UP001176960"/>
    </source>
</evidence>
<comment type="caution">
    <text evidence="15">The sequence shown here is derived from an EMBL/GenBank/DDBJ whole genome shotgun (WGS) entry which is preliminary data.</text>
</comment>
<keyword evidence="7 15" id="KW-0489">Methyltransferase</keyword>
<dbReference type="Pfam" id="PF20260">
    <property type="entry name" value="PUA_4"/>
    <property type="match status" value="1"/>
</dbReference>
<dbReference type="InterPro" id="IPR015947">
    <property type="entry name" value="PUA-like_sf"/>
</dbReference>
<accession>A0AA35XWB5</accession>
<comment type="subcellular location">
    <subcellularLocation>
        <location evidence="1">Cytoplasm</location>
    </subcellularLocation>
</comment>
<dbReference type="Proteomes" id="UP001176960">
    <property type="component" value="Unassembled WGS sequence"/>
</dbReference>
<keyword evidence="8" id="KW-0808">Transferase</keyword>
<evidence type="ECO:0000256" key="7">
    <source>
        <dbReference type="ARBA" id="ARBA00022603"/>
    </source>
</evidence>
<evidence type="ECO:0000256" key="3">
    <source>
        <dbReference type="ARBA" id="ARBA00012328"/>
    </source>
</evidence>
<evidence type="ECO:0000259" key="14">
    <source>
        <dbReference type="Pfam" id="PF20260"/>
    </source>
</evidence>
<keyword evidence="6" id="KW-0698">rRNA processing</keyword>
<reference evidence="15" key="1">
    <citation type="submission" date="2023-03" db="EMBL/GenBank/DDBJ databases">
        <authorList>
            <person name="Cleenwerck I."/>
        </authorList>
    </citation>
    <scope>NUCLEOTIDE SEQUENCE</scope>
    <source>
        <strain evidence="15">LMG 32879</strain>
    </source>
</reference>
<evidence type="ECO:0000256" key="4">
    <source>
        <dbReference type="ARBA" id="ARBA00013673"/>
    </source>
</evidence>
<name>A0AA35XWB5_9PROT</name>
<dbReference type="InterPro" id="IPR046886">
    <property type="entry name" value="RsmE_MTase_dom"/>
</dbReference>
<dbReference type="RefSeq" id="WP_289841350.1">
    <property type="nucleotide sequence ID" value="NZ_CATKSH010000007.1"/>
</dbReference>
<evidence type="ECO:0000313" key="15">
    <source>
        <dbReference type="EMBL" id="CAI9120674.1"/>
    </source>
</evidence>
<evidence type="ECO:0000256" key="10">
    <source>
        <dbReference type="ARBA" id="ARBA00025699"/>
    </source>
</evidence>
<evidence type="ECO:0000256" key="5">
    <source>
        <dbReference type="ARBA" id="ARBA00022490"/>
    </source>
</evidence>
<dbReference type="Gene3D" id="2.40.240.20">
    <property type="entry name" value="Hypothetical PUA domain-like, domain 1"/>
    <property type="match status" value="1"/>
</dbReference>
<dbReference type="EMBL" id="CATKSH010000007">
    <property type="protein sequence ID" value="CAI9120674.1"/>
    <property type="molecule type" value="Genomic_DNA"/>
</dbReference>
<dbReference type="AlphaFoldDB" id="A0AA35XWB5"/>
<dbReference type="SUPFAM" id="SSF75217">
    <property type="entry name" value="alpha/beta knot"/>
    <property type="match status" value="1"/>
</dbReference>
<organism evidence="15 16">
    <name type="scientific">Brytella acorum</name>
    <dbReference type="NCBI Taxonomy" id="2959299"/>
    <lineage>
        <taxon>Bacteria</taxon>
        <taxon>Pseudomonadati</taxon>
        <taxon>Pseudomonadota</taxon>
        <taxon>Alphaproteobacteria</taxon>
        <taxon>Acetobacterales</taxon>
        <taxon>Acetobacteraceae</taxon>
        <taxon>Brytella</taxon>
    </lineage>
</organism>
<evidence type="ECO:0000256" key="8">
    <source>
        <dbReference type="ARBA" id="ARBA00022679"/>
    </source>
</evidence>
<evidence type="ECO:0000256" key="6">
    <source>
        <dbReference type="ARBA" id="ARBA00022552"/>
    </source>
</evidence>
<dbReference type="GO" id="GO:0070042">
    <property type="term" value="F:rRNA (uridine-N3-)-methyltransferase activity"/>
    <property type="evidence" value="ECO:0007669"/>
    <property type="project" value="TreeGrafter"/>
</dbReference>
<dbReference type="PANTHER" id="PTHR30027">
    <property type="entry name" value="RIBOSOMAL RNA SMALL SUBUNIT METHYLTRANSFERASE E"/>
    <property type="match status" value="1"/>
</dbReference>
<protein>
    <recommendedName>
        <fullName evidence="4">Ribosomal RNA small subunit methyltransferase E</fullName>
        <ecNumber evidence="3">2.1.1.193</ecNumber>
    </recommendedName>
    <alternativeName>
        <fullName evidence="11">16S rRNA m3U1498 methyltransferase</fullName>
    </alternativeName>
</protein>
<keyword evidence="9" id="KW-0949">S-adenosyl-L-methionine</keyword>
<dbReference type="GO" id="GO:0070475">
    <property type="term" value="P:rRNA base methylation"/>
    <property type="evidence" value="ECO:0007669"/>
    <property type="project" value="TreeGrafter"/>
</dbReference>
<evidence type="ECO:0000256" key="11">
    <source>
        <dbReference type="ARBA" id="ARBA00033196"/>
    </source>
</evidence>
<comment type="similarity">
    <text evidence="2">Belongs to the RNA methyltransferase RsmE family.</text>
</comment>
<feature type="domain" description="Ribosomal RNA small subunit methyltransferase E PUA-like" evidence="14">
    <location>
        <begin position="57"/>
        <end position="99"/>
    </location>
</feature>
<gene>
    <name evidence="15" type="ORF">LMG32879_001512</name>
</gene>
<keyword evidence="5" id="KW-0963">Cytoplasm</keyword>
<dbReference type="PANTHER" id="PTHR30027:SF3">
    <property type="entry name" value="16S RRNA (URACIL(1498)-N(3))-METHYLTRANSFERASE"/>
    <property type="match status" value="1"/>
</dbReference>
<evidence type="ECO:0000256" key="2">
    <source>
        <dbReference type="ARBA" id="ARBA00005528"/>
    </source>
</evidence>
<dbReference type="CDD" id="cd18084">
    <property type="entry name" value="RsmE-like"/>
    <property type="match status" value="1"/>
</dbReference>
<proteinExistence type="inferred from homology"/>
<comment type="function">
    <text evidence="10">Specifically methylates the N3 position of the uracil ring of uridine 1498 (m3U1498) in 16S rRNA. Acts on the fully assembled 30S ribosomal subunit.</text>
</comment>
<keyword evidence="16" id="KW-1185">Reference proteome</keyword>
<feature type="domain" description="Ribosomal RNA small subunit methyltransferase E methyltransferase" evidence="13">
    <location>
        <begin position="115"/>
        <end position="262"/>
    </location>
</feature>
<dbReference type="GO" id="GO:0005737">
    <property type="term" value="C:cytoplasm"/>
    <property type="evidence" value="ECO:0007669"/>
    <property type="project" value="UniProtKB-SubCell"/>
</dbReference>
<evidence type="ECO:0000256" key="1">
    <source>
        <dbReference type="ARBA" id="ARBA00004496"/>
    </source>
</evidence>